<evidence type="ECO:0000313" key="2">
    <source>
        <dbReference type="Proteomes" id="UP000319212"/>
    </source>
</evidence>
<dbReference type="EMBL" id="RCZI01000004">
    <property type="protein sequence ID" value="TPG26116.1"/>
    <property type="molecule type" value="Genomic_DNA"/>
</dbReference>
<comment type="caution">
    <text evidence="1">The sequence shown here is derived from an EMBL/GenBank/DDBJ whole genome shotgun (WGS) entry which is preliminary data.</text>
</comment>
<evidence type="ECO:0000313" key="1">
    <source>
        <dbReference type="EMBL" id="TPG26116.1"/>
    </source>
</evidence>
<proteinExistence type="predicted"/>
<dbReference type="Gene3D" id="3.40.190.10">
    <property type="entry name" value="Periplasmic binding protein-like II"/>
    <property type="match status" value="1"/>
</dbReference>
<dbReference type="SUPFAM" id="SSF53850">
    <property type="entry name" value="Periplasmic binding protein-like II"/>
    <property type="match status" value="1"/>
</dbReference>
<dbReference type="AlphaFoldDB" id="A0A502DPQ2"/>
<dbReference type="OrthoDB" id="9811622at2"/>
<protein>
    <submittedName>
        <fullName evidence="1">Carbohydrate ABC transporter substrate-binding protein</fullName>
    </submittedName>
</protein>
<sequence length="386" mass="41609">MHRAPRAYRGLTWDHPRGYVALERAAQDARAQGLDLRWERQPLEGFESHPIEELAERYDLIVLDHPHIGDAVAADCLQPMESLFDPATLAAWRAQSIGRSFDSYFYAGAQWALPLDAATQVAVAREDRLDAGLPRDWAEVLALAHRQPVCLSLAGPHAALTLFSMAAAHGDAPAAVDPDRLFAGEGAVAAWTLLSELHALAFKGWRGLNPIRMLDAMAREPQAVYCPLVYGYVNYAVATEGREALRFGDVPAGPAAHGGAPGSTLGGTGLAVSRRATVDEDLCRHLAALMSPALQCDFIPFADGQPSARAAWADGRVNAAWNGFYAQTQATLEQAIVRPRHPGYIPFQTEAAALVRDALDDRLAPAPALAALQALYARCRPTASEV</sequence>
<gene>
    <name evidence="1" type="ORF">EAH82_16680</name>
</gene>
<organism evidence="1 2">
    <name type="scientific">Variovorax guangxiensis</name>
    <dbReference type="NCBI Taxonomy" id="1775474"/>
    <lineage>
        <taxon>Bacteria</taxon>
        <taxon>Pseudomonadati</taxon>
        <taxon>Pseudomonadota</taxon>
        <taxon>Betaproteobacteria</taxon>
        <taxon>Burkholderiales</taxon>
        <taxon>Comamonadaceae</taxon>
        <taxon>Variovorax</taxon>
    </lineage>
</organism>
<name>A0A502DPQ2_9BURK</name>
<reference evidence="1 2" key="1">
    <citation type="journal article" date="2019" name="Environ. Microbiol.">
        <title>Species interactions and distinct microbial communities in high Arctic permafrost affected cryosols are associated with the CH4 and CO2 gas fluxes.</title>
        <authorList>
            <person name="Altshuler I."/>
            <person name="Hamel J."/>
            <person name="Turney S."/>
            <person name="Magnuson E."/>
            <person name="Levesque R."/>
            <person name="Greer C."/>
            <person name="Whyte L.G."/>
        </authorList>
    </citation>
    <scope>NUCLEOTIDE SEQUENCE [LARGE SCALE GENOMIC DNA]</scope>
    <source>
        <strain evidence="1 2">S06.C</strain>
    </source>
</reference>
<accession>A0A502DPQ2</accession>
<dbReference type="Proteomes" id="UP000319212">
    <property type="component" value="Unassembled WGS sequence"/>
</dbReference>